<dbReference type="AlphaFoldDB" id="A0A7Y2EB64"/>
<protein>
    <submittedName>
        <fullName evidence="2">ATP-binding protein</fullName>
    </submittedName>
</protein>
<sequence>MQEFEKLGAFYLGKTFDHDTQDVTDETILYDAKDLTTHAVCVGMTGSGKTGLCLSLLEEAAIDGIPTLAIDPKGDLGNLLLTFPNLAPKDFEPWIDPGEATRKGNTVPEHAKKVSALWKNGLASWGQDGKRIKKFRDAVDLTIFTPGSNAGVPISILKSFNAPSEAVREDGDLFRDRVKASVSGLLALLGIDADPLQSREHILLSNIVQAAWTEGKDLDLASLIREIQAPPFDRIGVMDLDSFYPSKDRFALAMTLNNLLASPGFASWMEGQPLDIQQLLWTPEGKPRIAILSIAHLSESERMFVVTLILNEMLSWVRSQAGTTSLRALLYMDEVFGYFPPTKNPPSKTPMLTLLKQARAFGLGVVLATQNPVDLDYKGLSNTGTWFLGRLQTERDKMRVLDGLEGASAAAGAGFDRSKMESILSGLKSRVFLLNNVHENEPVLFHTRWVLSYLRGPLTRQHIQKLMKGKVKEAAATQAAGAPKAVKAKAKDKAAASRPVLPPEIEEKFIPRTGALRDGEEMVYRPQLMADTRLHFTKAGTDLDHWYEETLLAPIEETGASWEASTKVDATNIELEDEPEERGSFGPLPGAALKKRSYSTWEKKLKSYLYRERTKSLWKCKALKENS</sequence>
<dbReference type="InterPro" id="IPR027417">
    <property type="entry name" value="P-loop_NTPase"/>
</dbReference>
<dbReference type="GO" id="GO:0005524">
    <property type="term" value="F:ATP binding"/>
    <property type="evidence" value="ECO:0007669"/>
    <property type="project" value="UniProtKB-KW"/>
</dbReference>
<keyword evidence="2" id="KW-0547">Nucleotide-binding</keyword>
<organism evidence="2 3">
    <name type="scientific">Eiseniibacteriota bacterium</name>
    <dbReference type="NCBI Taxonomy" id="2212470"/>
    <lineage>
        <taxon>Bacteria</taxon>
        <taxon>Candidatus Eiseniibacteriota</taxon>
    </lineage>
</organism>
<reference evidence="2 3" key="1">
    <citation type="submission" date="2020-03" db="EMBL/GenBank/DDBJ databases">
        <title>Metabolic flexibility allows generalist bacteria to become dominant in a frequently disturbed ecosystem.</title>
        <authorList>
            <person name="Chen Y.-J."/>
            <person name="Leung P.M."/>
            <person name="Bay S.K."/>
            <person name="Hugenholtz P."/>
            <person name="Kessler A.J."/>
            <person name="Shelley G."/>
            <person name="Waite D.W."/>
            <person name="Cook P.L."/>
            <person name="Greening C."/>
        </authorList>
    </citation>
    <scope>NUCLEOTIDE SEQUENCE [LARGE SCALE GENOMIC DNA]</scope>
    <source>
        <strain evidence="2">SS_bin_28</strain>
    </source>
</reference>
<accession>A0A7Y2EB64</accession>
<gene>
    <name evidence="2" type="ORF">HKN21_14065</name>
</gene>
<dbReference type="Proteomes" id="UP000547674">
    <property type="component" value="Unassembled WGS sequence"/>
</dbReference>
<dbReference type="PANTHER" id="PTHR30121">
    <property type="entry name" value="UNCHARACTERIZED PROTEIN YJGR-RELATED"/>
    <property type="match status" value="1"/>
</dbReference>
<evidence type="ECO:0000313" key="3">
    <source>
        <dbReference type="Proteomes" id="UP000547674"/>
    </source>
</evidence>
<dbReference type="Gene3D" id="3.40.50.300">
    <property type="entry name" value="P-loop containing nucleotide triphosphate hydrolases"/>
    <property type="match status" value="2"/>
</dbReference>
<comment type="caution">
    <text evidence="2">The sequence shown here is derived from an EMBL/GenBank/DDBJ whole genome shotgun (WGS) entry which is preliminary data.</text>
</comment>
<name>A0A7Y2EB64_UNCEI</name>
<dbReference type="EMBL" id="JABDJR010000565">
    <property type="protein sequence ID" value="NNF07885.1"/>
    <property type="molecule type" value="Genomic_DNA"/>
</dbReference>
<dbReference type="PANTHER" id="PTHR30121:SF6">
    <property type="entry name" value="SLR6007 PROTEIN"/>
    <property type="match status" value="1"/>
</dbReference>
<dbReference type="Pfam" id="PF01935">
    <property type="entry name" value="DUF87"/>
    <property type="match status" value="1"/>
</dbReference>
<evidence type="ECO:0000259" key="1">
    <source>
        <dbReference type="Pfam" id="PF01935"/>
    </source>
</evidence>
<dbReference type="InterPro" id="IPR002789">
    <property type="entry name" value="HerA_central"/>
</dbReference>
<dbReference type="InterPro" id="IPR051162">
    <property type="entry name" value="T4SS_component"/>
</dbReference>
<proteinExistence type="predicted"/>
<feature type="non-terminal residue" evidence="2">
    <location>
        <position position="627"/>
    </location>
</feature>
<keyword evidence="2" id="KW-0067">ATP-binding</keyword>
<evidence type="ECO:0000313" key="2">
    <source>
        <dbReference type="EMBL" id="NNF07885.1"/>
    </source>
</evidence>
<feature type="domain" description="Helicase HerA central" evidence="1">
    <location>
        <begin position="31"/>
        <end position="104"/>
    </location>
</feature>
<dbReference type="SUPFAM" id="SSF52540">
    <property type="entry name" value="P-loop containing nucleoside triphosphate hydrolases"/>
    <property type="match status" value="1"/>
</dbReference>